<evidence type="ECO:0000256" key="1">
    <source>
        <dbReference type="SAM" id="MobiDB-lite"/>
    </source>
</evidence>
<feature type="compositionally biased region" description="Basic and acidic residues" evidence="1">
    <location>
        <begin position="130"/>
        <end position="151"/>
    </location>
</feature>
<gene>
    <name evidence="2" type="ORF">E2C01_008153</name>
</gene>
<dbReference type="Proteomes" id="UP000324222">
    <property type="component" value="Unassembled WGS sequence"/>
</dbReference>
<dbReference type="AlphaFoldDB" id="A0A5B7D362"/>
<feature type="compositionally biased region" description="Basic and acidic residues" evidence="1">
    <location>
        <begin position="60"/>
        <end position="72"/>
    </location>
</feature>
<sequence>MKEKGWNRKGNKKRKGEIGKERIRRVRRIVERKRGRRKDDRVAWSGVATGEGRGGGGEYGEGRRGVEGRGKDASSPLLDRQVLGAPLKSSSGFGLLGGKEFASFEEPNLKLKPRRNYFAASTVSSPCSSERTRRDETGDSHDEGQVDRVDR</sequence>
<name>A0A5B7D362_PORTR</name>
<comment type="caution">
    <text evidence="2">The sequence shown here is derived from an EMBL/GenBank/DDBJ whole genome shotgun (WGS) entry which is preliminary data.</text>
</comment>
<dbReference type="EMBL" id="VSRR010000421">
    <property type="protein sequence ID" value="MPC15364.1"/>
    <property type="molecule type" value="Genomic_DNA"/>
</dbReference>
<evidence type="ECO:0000313" key="2">
    <source>
        <dbReference type="EMBL" id="MPC15364.1"/>
    </source>
</evidence>
<organism evidence="2 3">
    <name type="scientific">Portunus trituberculatus</name>
    <name type="common">Swimming crab</name>
    <name type="synonym">Neptunus trituberculatus</name>
    <dbReference type="NCBI Taxonomy" id="210409"/>
    <lineage>
        <taxon>Eukaryota</taxon>
        <taxon>Metazoa</taxon>
        <taxon>Ecdysozoa</taxon>
        <taxon>Arthropoda</taxon>
        <taxon>Crustacea</taxon>
        <taxon>Multicrustacea</taxon>
        <taxon>Malacostraca</taxon>
        <taxon>Eumalacostraca</taxon>
        <taxon>Eucarida</taxon>
        <taxon>Decapoda</taxon>
        <taxon>Pleocyemata</taxon>
        <taxon>Brachyura</taxon>
        <taxon>Eubrachyura</taxon>
        <taxon>Portunoidea</taxon>
        <taxon>Portunidae</taxon>
        <taxon>Portuninae</taxon>
        <taxon>Portunus</taxon>
    </lineage>
</organism>
<proteinExistence type="predicted"/>
<feature type="compositionally biased region" description="Basic residues" evidence="1">
    <location>
        <begin position="22"/>
        <end position="36"/>
    </location>
</feature>
<feature type="region of interest" description="Disordered" evidence="1">
    <location>
        <begin position="120"/>
        <end position="151"/>
    </location>
</feature>
<keyword evidence="3" id="KW-1185">Reference proteome</keyword>
<feature type="compositionally biased region" description="Gly residues" evidence="1">
    <location>
        <begin position="49"/>
        <end position="59"/>
    </location>
</feature>
<protein>
    <submittedName>
        <fullName evidence="2">Uncharacterized protein</fullName>
    </submittedName>
</protein>
<reference evidence="2 3" key="1">
    <citation type="submission" date="2019-05" db="EMBL/GenBank/DDBJ databases">
        <title>Another draft genome of Portunus trituberculatus and its Hox gene families provides insights of decapod evolution.</title>
        <authorList>
            <person name="Jeong J.-H."/>
            <person name="Song I."/>
            <person name="Kim S."/>
            <person name="Choi T."/>
            <person name="Kim D."/>
            <person name="Ryu S."/>
            <person name="Kim W."/>
        </authorList>
    </citation>
    <scope>NUCLEOTIDE SEQUENCE [LARGE SCALE GENOMIC DNA]</scope>
    <source>
        <tissue evidence="2">Muscle</tissue>
    </source>
</reference>
<evidence type="ECO:0000313" key="3">
    <source>
        <dbReference type="Proteomes" id="UP000324222"/>
    </source>
</evidence>
<feature type="compositionally biased region" description="Polar residues" evidence="1">
    <location>
        <begin position="120"/>
        <end position="129"/>
    </location>
</feature>
<accession>A0A5B7D362</accession>
<feature type="region of interest" description="Disordered" evidence="1">
    <location>
        <begin position="1"/>
        <end position="83"/>
    </location>
</feature>